<name>A0A077LVI2_9MICO</name>
<evidence type="ECO:0000313" key="5">
    <source>
        <dbReference type="Proteomes" id="UP000035721"/>
    </source>
</evidence>
<dbReference type="PRINTS" id="PR01483">
    <property type="entry name" value="FASYNTHASE"/>
</dbReference>
<dbReference type="GO" id="GO:0004312">
    <property type="term" value="F:fatty acid synthase activity"/>
    <property type="evidence" value="ECO:0007669"/>
    <property type="project" value="InterPro"/>
</dbReference>
<evidence type="ECO:0000259" key="3">
    <source>
        <dbReference type="Pfam" id="PF01575"/>
    </source>
</evidence>
<feature type="domain" description="MaoC-like" evidence="3">
    <location>
        <begin position="186"/>
        <end position="234"/>
    </location>
</feature>
<dbReference type="PANTHER" id="PTHR43841">
    <property type="entry name" value="3-HYDROXYACYL-THIOESTER DEHYDRATASE HTDX-RELATED"/>
    <property type="match status" value="1"/>
</dbReference>
<comment type="caution">
    <text evidence="4">The sequence shown here is derived from an EMBL/GenBank/DDBJ whole genome shotgun (WGS) entry which is preliminary data.</text>
</comment>
<dbReference type="InterPro" id="IPR003965">
    <property type="entry name" value="Fatty_acid_synthase"/>
</dbReference>
<dbReference type="GO" id="GO:0005835">
    <property type="term" value="C:fatty acid synthase complex"/>
    <property type="evidence" value="ECO:0007669"/>
    <property type="project" value="InterPro"/>
</dbReference>
<evidence type="ECO:0000256" key="2">
    <source>
        <dbReference type="SAM" id="MobiDB-lite"/>
    </source>
</evidence>
<evidence type="ECO:0000256" key="1">
    <source>
        <dbReference type="ARBA" id="ARBA00005254"/>
    </source>
</evidence>
<dbReference type="EMBL" id="CAJB01000002">
    <property type="protein sequence ID" value="CCH75980.1"/>
    <property type="molecule type" value="Genomic_DNA"/>
</dbReference>
<keyword evidence="5" id="KW-1185">Reference proteome</keyword>
<organism evidence="4 5">
    <name type="scientific">Nostocoides japonicum T1-X7</name>
    <dbReference type="NCBI Taxonomy" id="1194083"/>
    <lineage>
        <taxon>Bacteria</taxon>
        <taxon>Bacillati</taxon>
        <taxon>Actinomycetota</taxon>
        <taxon>Actinomycetes</taxon>
        <taxon>Micrococcales</taxon>
        <taxon>Intrasporangiaceae</taxon>
        <taxon>Nostocoides</taxon>
    </lineage>
</organism>
<evidence type="ECO:0000313" key="4">
    <source>
        <dbReference type="EMBL" id="CCH75980.1"/>
    </source>
</evidence>
<dbReference type="SUPFAM" id="SSF54637">
    <property type="entry name" value="Thioesterase/thiol ester dehydrase-isomerase"/>
    <property type="match status" value="2"/>
</dbReference>
<dbReference type="InterPro" id="IPR002539">
    <property type="entry name" value="MaoC-like_dom"/>
</dbReference>
<sequence length="287" mass="31324">MTTVTDLAAPPRLARVFAEAVVTARLAKPRDLPDVAYRLSGQRVDRSHLLAYQRICGFPVNDLLPATYPHVLGFPLQARLMGRRDFPFPLPGLLHTTQQVTAHRALTAHDILTVAVHAERLRSHPRGRLVDLVTEVTSEGEVVWEGRSTYLHRGTGDATAERDERGPAVPEGPPAAIWRVPRDIGRRYARVSGDVNPIHLHPLTARAMGLPTTIAHGMWSGGRLLASLGHAAYEPSVARLWFRKPLVIPGTVEVTYATSGPVRIAGVRSRTDPPTEIVALSLSPLPA</sequence>
<comment type="similarity">
    <text evidence="1">Belongs to the enoyl-CoA hydratase/isomerase family.</text>
</comment>
<dbReference type="Proteomes" id="UP000035721">
    <property type="component" value="Unassembled WGS sequence"/>
</dbReference>
<dbReference type="RefSeq" id="WP_048549872.1">
    <property type="nucleotide sequence ID" value="NZ_HF570958.1"/>
</dbReference>
<dbReference type="GO" id="GO:0006633">
    <property type="term" value="P:fatty acid biosynthetic process"/>
    <property type="evidence" value="ECO:0007669"/>
    <property type="project" value="InterPro"/>
</dbReference>
<reference evidence="4 5" key="1">
    <citation type="journal article" date="2013" name="ISME J.">
        <title>A metabolic model for members of the genus Tetrasphaera involved in enhanced biological phosphorus removal.</title>
        <authorList>
            <person name="Kristiansen R."/>
            <person name="Nguyen H.T.T."/>
            <person name="Saunders A.M."/>
            <person name="Nielsen J.L."/>
            <person name="Wimmer R."/>
            <person name="Le V.Q."/>
            <person name="McIlroy S.J."/>
            <person name="Petrovski S."/>
            <person name="Seviour R.J."/>
            <person name="Calteau A."/>
            <person name="Nielsen K.L."/>
            <person name="Nielsen P.H."/>
        </authorList>
    </citation>
    <scope>NUCLEOTIDE SEQUENCE [LARGE SCALE GENOMIC DNA]</scope>
    <source>
        <strain evidence="4 5">T1-X7</strain>
    </source>
</reference>
<protein>
    <submittedName>
        <fullName evidence="4">Putative dehydratase</fullName>
    </submittedName>
</protein>
<feature type="region of interest" description="Disordered" evidence="2">
    <location>
        <begin position="154"/>
        <end position="174"/>
    </location>
</feature>
<dbReference type="STRING" id="1194083.BN12_100009"/>
<dbReference type="OrthoDB" id="9774179at2"/>
<dbReference type="AlphaFoldDB" id="A0A077LVI2"/>
<dbReference type="InterPro" id="IPR029069">
    <property type="entry name" value="HotDog_dom_sf"/>
</dbReference>
<dbReference type="PANTHER" id="PTHR43841:SF1">
    <property type="entry name" value="3-HYDROXYACYL-THIOESTER DEHYDRATASE X"/>
    <property type="match status" value="1"/>
</dbReference>
<dbReference type="Gene3D" id="3.10.129.10">
    <property type="entry name" value="Hotdog Thioesterase"/>
    <property type="match status" value="1"/>
</dbReference>
<accession>A0A077LVI2</accession>
<gene>
    <name evidence="4" type="ORF">BN12_100009</name>
</gene>
<dbReference type="Pfam" id="PF01575">
    <property type="entry name" value="MaoC_dehydratas"/>
    <property type="match status" value="1"/>
</dbReference>
<proteinExistence type="inferred from homology"/>